<dbReference type="EMBL" id="JACGWJ010000017">
    <property type="protein sequence ID" value="KAL0355800.1"/>
    <property type="molecule type" value="Genomic_DNA"/>
</dbReference>
<organism evidence="1">
    <name type="scientific">Sesamum radiatum</name>
    <name type="common">Black benniseed</name>
    <dbReference type="NCBI Taxonomy" id="300843"/>
    <lineage>
        <taxon>Eukaryota</taxon>
        <taxon>Viridiplantae</taxon>
        <taxon>Streptophyta</taxon>
        <taxon>Embryophyta</taxon>
        <taxon>Tracheophyta</taxon>
        <taxon>Spermatophyta</taxon>
        <taxon>Magnoliopsida</taxon>
        <taxon>eudicotyledons</taxon>
        <taxon>Gunneridae</taxon>
        <taxon>Pentapetalae</taxon>
        <taxon>asterids</taxon>
        <taxon>lamiids</taxon>
        <taxon>Lamiales</taxon>
        <taxon>Pedaliaceae</taxon>
        <taxon>Sesamum</taxon>
    </lineage>
</organism>
<reference evidence="1" key="2">
    <citation type="journal article" date="2024" name="Plant">
        <title>Genomic evolution and insights into agronomic trait innovations of Sesamum species.</title>
        <authorList>
            <person name="Miao H."/>
            <person name="Wang L."/>
            <person name="Qu L."/>
            <person name="Liu H."/>
            <person name="Sun Y."/>
            <person name="Le M."/>
            <person name="Wang Q."/>
            <person name="Wei S."/>
            <person name="Zheng Y."/>
            <person name="Lin W."/>
            <person name="Duan Y."/>
            <person name="Cao H."/>
            <person name="Xiong S."/>
            <person name="Wang X."/>
            <person name="Wei L."/>
            <person name="Li C."/>
            <person name="Ma Q."/>
            <person name="Ju M."/>
            <person name="Zhao R."/>
            <person name="Li G."/>
            <person name="Mu C."/>
            <person name="Tian Q."/>
            <person name="Mei H."/>
            <person name="Zhang T."/>
            <person name="Gao T."/>
            <person name="Zhang H."/>
        </authorList>
    </citation>
    <scope>NUCLEOTIDE SEQUENCE</scope>
    <source>
        <strain evidence="1">G02</strain>
    </source>
</reference>
<comment type="caution">
    <text evidence="1">The sequence shown here is derived from an EMBL/GenBank/DDBJ whole genome shotgun (WGS) entry which is preliminary data.</text>
</comment>
<sequence>MSDQFVHYDVYIRYLHVHVFITIVYGVNDVVGRRLLWGELGRLFLTVGDVLWMVGGDFNTVLDDSEVCGHSGDIRGAAEEF</sequence>
<proteinExistence type="predicted"/>
<reference evidence="1" key="1">
    <citation type="submission" date="2020-06" db="EMBL/GenBank/DDBJ databases">
        <authorList>
            <person name="Li T."/>
            <person name="Hu X."/>
            <person name="Zhang T."/>
            <person name="Song X."/>
            <person name="Zhang H."/>
            <person name="Dai N."/>
            <person name="Sheng W."/>
            <person name="Hou X."/>
            <person name="Wei L."/>
        </authorList>
    </citation>
    <scope>NUCLEOTIDE SEQUENCE</scope>
    <source>
        <strain evidence="1">G02</strain>
        <tissue evidence="1">Leaf</tissue>
    </source>
</reference>
<protein>
    <submittedName>
        <fullName evidence="1">Uncharacterized protein</fullName>
    </submittedName>
</protein>
<gene>
    <name evidence="1" type="ORF">Sradi_4026900</name>
</gene>
<accession>A0AAW2PHR6</accession>
<evidence type="ECO:0000313" key="1">
    <source>
        <dbReference type="EMBL" id="KAL0355800.1"/>
    </source>
</evidence>
<name>A0AAW2PHR6_SESRA</name>
<dbReference type="AlphaFoldDB" id="A0AAW2PHR6"/>